<evidence type="ECO:0000256" key="13">
    <source>
        <dbReference type="ARBA" id="ARBA00023291"/>
    </source>
</evidence>
<gene>
    <name evidence="18" type="primary">SdhB</name>
</gene>
<evidence type="ECO:0000256" key="6">
    <source>
        <dbReference type="ARBA" id="ARBA00022532"/>
    </source>
</evidence>
<dbReference type="GO" id="GO:0022904">
    <property type="term" value="P:respiratory electron transport chain"/>
    <property type="evidence" value="ECO:0007669"/>
    <property type="project" value="TreeGrafter"/>
</dbReference>
<dbReference type="GO" id="GO:0046872">
    <property type="term" value="F:metal ion binding"/>
    <property type="evidence" value="ECO:0007669"/>
    <property type="project" value="UniProtKB-KW"/>
</dbReference>
<dbReference type="InterPro" id="IPR012675">
    <property type="entry name" value="Beta-grasp_dom_sf"/>
</dbReference>
<keyword evidence="7 15" id="KW-0001">2Fe-2S</keyword>
<evidence type="ECO:0000256" key="14">
    <source>
        <dbReference type="ARBA" id="ARBA00049220"/>
    </source>
</evidence>
<keyword evidence="11 15" id="KW-0408">Iron</keyword>
<keyword evidence="10" id="KW-0560">Oxidoreductase</keyword>
<dbReference type="PROSITE" id="PS00198">
    <property type="entry name" value="4FE4S_FER_1"/>
    <property type="match status" value="1"/>
</dbReference>
<evidence type="ECO:0000256" key="10">
    <source>
        <dbReference type="ARBA" id="ARBA00023002"/>
    </source>
</evidence>
<dbReference type="InterPro" id="IPR025192">
    <property type="entry name" value="Succ_DH/fum_Rdtase_N"/>
</dbReference>
<comment type="cofactor">
    <cofactor evidence="15">
        <name>[4Fe-4S] cluster</name>
        <dbReference type="ChEBI" id="CHEBI:49883"/>
    </cofactor>
    <text evidence="15">Binds 1 [4Fe-4S] cluster.</text>
</comment>
<dbReference type="Pfam" id="PF13183">
    <property type="entry name" value="Fer4_8"/>
    <property type="match status" value="1"/>
</dbReference>
<dbReference type="PROSITE" id="PS00197">
    <property type="entry name" value="2FE2S_FER_1"/>
    <property type="match status" value="1"/>
</dbReference>
<evidence type="ECO:0000256" key="11">
    <source>
        <dbReference type="ARBA" id="ARBA00023004"/>
    </source>
</evidence>
<evidence type="ECO:0000259" key="17">
    <source>
        <dbReference type="PROSITE" id="PS51379"/>
    </source>
</evidence>
<keyword evidence="13 15" id="KW-0003">3Fe-4S</keyword>
<dbReference type="EMBL" id="JQ746594">
    <property type="protein sequence ID" value="AGA37361.2"/>
    <property type="molecule type" value="mRNA"/>
</dbReference>
<dbReference type="NCBIfam" id="TIGR00384">
    <property type="entry name" value="dhsB"/>
    <property type="match status" value="1"/>
</dbReference>
<name>M9PA84_MASBA</name>
<dbReference type="GO" id="GO:0006099">
    <property type="term" value="P:tricarboxylic acid cycle"/>
    <property type="evidence" value="ECO:0007669"/>
    <property type="project" value="UniProtKB-UniPathway"/>
</dbReference>
<reference evidence="18" key="1">
    <citation type="journal article" date="2013" name="Proc. Natl. Acad. Sci. U.S.A.">
        <title>NIF-type iron-sulfur cluster assembly system is duplicated and distributed in the mitochondria and cytosol of Mastigamoeba balamuthi.</title>
        <authorList>
            <person name="Nyvltova E."/>
            <person name="Sutak R."/>
            <person name="Harant K."/>
            <person name="Sedinova M."/>
            <person name="Hrdy I."/>
            <person name="Paces J."/>
            <person name="Vlcek C."/>
            <person name="Tachezy J."/>
        </authorList>
    </citation>
    <scope>NUCLEOTIDE SEQUENCE</scope>
    <source>
        <strain evidence="18">ATCC 30984</strain>
    </source>
</reference>
<evidence type="ECO:0000256" key="2">
    <source>
        <dbReference type="ARBA" id="ARBA00004788"/>
    </source>
</evidence>
<dbReference type="EC" id="1.3.5.1" evidence="15"/>
<comment type="subcellular location">
    <subcellularLocation>
        <location evidence="1 15">Mitochondrion inner membrane</location>
        <topology evidence="1 15">Peripheral membrane protein</topology>
        <orientation evidence="1 15">Matrix side</orientation>
    </subcellularLocation>
</comment>
<dbReference type="GO" id="GO:0009055">
    <property type="term" value="F:electron transfer activity"/>
    <property type="evidence" value="ECO:0007669"/>
    <property type="project" value="InterPro"/>
</dbReference>
<dbReference type="InterPro" id="IPR017896">
    <property type="entry name" value="4Fe4S_Fe-S-bd"/>
</dbReference>
<comment type="cofactor">
    <cofactor evidence="15">
        <name>[2Fe-2S] cluster</name>
        <dbReference type="ChEBI" id="CHEBI:190135"/>
    </cofactor>
    <text evidence="15">Binds 1 [2Fe-2S] cluster.</text>
</comment>
<keyword evidence="4" id="KW-0813">Transport</keyword>
<keyword evidence="6" id="KW-0816">Tricarboxylic acid cycle</keyword>
<evidence type="ECO:0000256" key="7">
    <source>
        <dbReference type="ARBA" id="ARBA00022714"/>
    </source>
</evidence>
<keyword evidence="8 15" id="KW-0479">Metal-binding</keyword>
<evidence type="ECO:0000256" key="3">
    <source>
        <dbReference type="ARBA" id="ARBA00009433"/>
    </source>
</evidence>
<keyword evidence="15" id="KW-0472">Membrane</keyword>
<dbReference type="SUPFAM" id="SSF54292">
    <property type="entry name" value="2Fe-2S ferredoxin-like"/>
    <property type="match status" value="1"/>
</dbReference>
<organism evidence="18">
    <name type="scientific">Mastigamoeba balamuthi</name>
    <name type="common">Phreatamoeba balamuthi</name>
    <dbReference type="NCBI Taxonomy" id="108607"/>
    <lineage>
        <taxon>Eukaryota</taxon>
        <taxon>Amoebozoa</taxon>
        <taxon>Evosea</taxon>
        <taxon>Archamoebae</taxon>
        <taxon>Mastigamoebida</taxon>
        <taxon>Mastigamoebidae</taxon>
        <taxon>Mastigamoeba</taxon>
    </lineage>
</organism>
<dbReference type="GO" id="GO:0051537">
    <property type="term" value="F:2 iron, 2 sulfur cluster binding"/>
    <property type="evidence" value="ECO:0007669"/>
    <property type="project" value="UniProtKB-KW"/>
</dbReference>
<comment type="catalytic activity">
    <reaction evidence="14">
        <text>a quinone + succinate = fumarate + a quinol</text>
        <dbReference type="Rhea" id="RHEA:40523"/>
        <dbReference type="ChEBI" id="CHEBI:24646"/>
        <dbReference type="ChEBI" id="CHEBI:29806"/>
        <dbReference type="ChEBI" id="CHEBI:30031"/>
        <dbReference type="ChEBI" id="CHEBI:132124"/>
        <dbReference type="EC" id="1.3.5.1"/>
    </reaction>
</comment>
<evidence type="ECO:0000256" key="1">
    <source>
        <dbReference type="ARBA" id="ARBA00004443"/>
    </source>
</evidence>
<dbReference type="UniPathway" id="UPA00223">
    <property type="reaction ID" value="UER01006"/>
</dbReference>
<comment type="pathway">
    <text evidence="2 15">Carbohydrate metabolism; tricarboxylic acid cycle; fumarate from succinate (eukaryal route): step 1/1.</text>
</comment>
<evidence type="ECO:0000256" key="4">
    <source>
        <dbReference type="ARBA" id="ARBA00022448"/>
    </source>
</evidence>
<dbReference type="Gene3D" id="1.10.1060.10">
    <property type="entry name" value="Alpha-helical ferredoxin"/>
    <property type="match status" value="1"/>
</dbReference>
<comment type="cofactor">
    <cofactor evidence="15">
        <name>[3Fe-4S] cluster</name>
        <dbReference type="ChEBI" id="CHEBI:21137"/>
    </cofactor>
    <text evidence="15">Binds 1 [3Fe-4S] cluster.</text>
</comment>
<evidence type="ECO:0000256" key="15">
    <source>
        <dbReference type="RuleBase" id="RU361237"/>
    </source>
</evidence>
<dbReference type="FunFam" id="1.10.1060.10:FF:000001">
    <property type="entry name" value="Succinate dehydrogenase iron-sulfur subunit SdhB"/>
    <property type="match status" value="1"/>
</dbReference>
<keyword evidence="15" id="KW-0496">Mitochondrion</keyword>
<dbReference type="InterPro" id="IPR036010">
    <property type="entry name" value="2Fe-2S_ferredoxin-like_sf"/>
</dbReference>
<feature type="domain" description="2Fe-2S ferredoxin-type" evidence="16">
    <location>
        <begin position="37"/>
        <end position="130"/>
    </location>
</feature>
<feature type="domain" description="4Fe-4S ferredoxin-type" evidence="17">
    <location>
        <begin position="191"/>
        <end position="221"/>
    </location>
</feature>
<dbReference type="InterPro" id="IPR017900">
    <property type="entry name" value="4Fe4S_Fe_S_CS"/>
</dbReference>
<dbReference type="GO" id="GO:0005743">
    <property type="term" value="C:mitochondrial inner membrane"/>
    <property type="evidence" value="ECO:0007669"/>
    <property type="project" value="UniProtKB-SubCell"/>
</dbReference>
<dbReference type="PROSITE" id="PS51085">
    <property type="entry name" value="2FE2S_FER_2"/>
    <property type="match status" value="1"/>
</dbReference>
<dbReference type="GO" id="GO:0051539">
    <property type="term" value="F:4 iron, 4 sulfur cluster binding"/>
    <property type="evidence" value="ECO:0007669"/>
    <property type="project" value="UniProtKB-KW"/>
</dbReference>
<accession>M9PA84</accession>
<comment type="similarity">
    <text evidence="3 15">Belongs to the succinate dehydrogenase/fumarate reductase iron-sulfur protein family.</text>
</comment>
<keyword evidence="15" id="KW-0999">Mitochondrion inner membrane</keyword>
<dbReference type="InterPro" id="IPR050573">
    <property type="entry name" value="SDH/FRD_Iron-Sulfur"/>
</dbReference>
<proteinExistence type="evidence at transcript level"/>
<evidence type="ECO:0000256" key="5">
    <source>
        <dbReference type="ARBA" id="ARBA00022485"/>
    </source>
</evidence>
<comment type="function">
    <text evidence="15">Iron-sulfur protein (IP) subunit of succinate dehydrogenase (SDH) that is involved in complex II of the mitochondrial electron transport chain and is responsible for transferring electrons from succinate to ubiquinone (coenzyme Q).</text>
</comment>
<keyword evidence="9" id="KW-0249">Electron transport</keyword>
<dbReference type="GO" id="GO:0051538">
    <property type="term" value="F:3 iron, 4 sulfur cluster binding"/>
    <property type="evidence" value="ECO:0007669"/>
    <property type="project" value="UniProtKB-KW"/>
</dbReference>
<dbReference type="GO" id="GO:0008177">
    <property type="term" value="F:succinate dehydrogenase (quinone) activity"/>
    <property type="evidence" value="ECO:0007669"/>
    <property type="project" value="UniProtKB-EC"/>
</dbReference>
<evidence type="ECO:0000313" key="18">
    <source>
        <dbReference type="EMBL" id="AGA37361.2"/>
    </source>
</evidence>
<evidence type="ECO:0000259" key="16">
    <source>
        <dbReference type="PROSITE" id="PS51085"/>
    </source>
</evidence>
<keyword evidence="12 15" id="KW-0411">Iron-sulfur</keyword>
<evidence type="ECO:0000256" key="9">
    <source>
        <dbReference type="ARBA" id="ARBA00022982"/>
    </source>
</evidence>
<dbReference type="PANTHER" id="PTHR11921:SF29">
    <property type="entry name" value="SUCCINATE DEHYDROGENASE [UBIQUINONE] IRON-SULFUR SUBUNIT, MITOCHONDRIAL"/>
    <property type="match status" value="1"/>
</dbReference>
<dbReference type="InterPro" id="IPR009051">
    <property type="entry name" value="Helical_ferredxn"/>
</dbReference>
<evidence type="ECO:0000256" key="8">
    <source>
        <dbReference type="ARBA" id="ARBA00022723"/>
    </source>
</evidence>
<dbReference type="SUPFAM" id="SSF46548">
    <property type="entry name" value="alpha-helical ferredoxin"/>
    <property type="match status" value="1"/>
</dbReference>
<reference evidence="18" key="2">
    <citation type="submission" date="2014-11" db="EMBL/GenBank/DDBJ databases">
        <authorList>
            <person name="Nyvltova E."/>
            <person name="Sutak R."/>
            <person name="Harant K."/>
            <person name="Sedinova M."/>
            <person name="Hrdy I."/>
            <person name="Paces J."/>
            <person name="Vlcek C."/>
            <person name="Tachezy J."/>
        </authorList>
    </citation>
    <scope>NUCLEOTIDE SEQUENCE</scope>
    <source>
        <strain evidence="18">ATCC 30984</strain>
    </source>
</reference>
<dbReference type="PROSITE" id="PS51379">
    <property type="entry name" value="4FE4S_FER_2"/>
    <property type="match status" value="1"/>
</dbReference>
<dbReference type="NCBIfam" id="NF004616">
    <property type="entry name" value="PRK05950.1"/>
    <property type="match status" value="1"/>
</dbReference>
<protein>
    <recommendedName>
        <fullName evidence="15">Succinate dehydrogenase [ubiquinone] iron-sulfur subunit, mitochondrial</fullName>
        <ecNumber evidence="15">1.3.5.1</ecNumber>
    </recommendedName>
</protein>
<keyword evidence="5 15" id="KW-0004">4Fe-4S</keyword>
<sequence>MLVSYVRSFAPRTARSCATARPPTNPNATAPKMVKFRVYRYSPNDANHSDAVPPRMQEYEIDVNKCGPMVLDALLYIHDNCDPTLSFRRACREGVCGSCAMNISGKNGLACLQRIDDNVSGGAVTVRPLPHFRVIKDLIADMTHFFEMYASVKPWLQHSPEEEKKQEKMLDAALAAGSTVKPTETRQSPEQRKKLDGLYECVLCGCCSGSCPSFWWSEDADRRFMGPSALLHTHRWLSDSRDAATEQRLDELRNDPFRAYKCHTILNCNAACPKHLDPAKSVHSVRNMLCESPVKHDE</sequence>
<dbReference type="AlphaFoldDB" id="M9PA84"/>
<dbReference type="Pfam" id="PF13085">
    <property type="entry name" value="Fer2_3"/>
    <property type="match status" value="1"/>
</dbReference>
<dbReference type="InterPro" id="IPR006058">
    <property type="entry name" value="2Fe2S_fd_BS"/>
</dbReference>
<dbReference type="InterPro" id="IPR001041">
    <property type="entry name" value="2Fe-2S_ferredoxin-type"/>
</dbReference>
<evidence type="ECO:0000256" key="12">
    <source>
        <dbReference type="ARBA" id="ARBA00023014"/>
    </source>
</evidence>
<dbReference type="PANTHER" id="PTHR11921">
    <property type="entry name" value="SUCCINATE DEHYDROGENASE IRON-SULFUR PROTEIN"/>
    <property type="match status" value="1"/>
</dbReference>
<dbReference type="Gene3D" id="3.10.20.30">
    <property type="match status" value="1"/>
</dbReference>
<dbReference type="InterPro" id="IPR004489">
    <property type="entry name" value="Succ_DH/fum_Rdtase_Fe-S"/>
</dbReference>
<dbReference type="VEuPathDB" id="AmoebaDB:MBAL_003788"/>